<gene>
    <name evidence="1" type="ORF">LCGC14_1870400</name>
</gene>
<evidence type="ECO:0000313" key="1">
    <source>
        <dbReference type="EMBL" id="KKL93865.1"/>
    </source>
</evidence>
<name>A0A0F9IJ72_9ZZZZ</name>
<dbReference type="EMBL" id="LAZR01019078">
    <property type="protein sequence ID" value="KKL93865.1"/>
    <property type="molecule type" value="Genomic_DNA"/>
</dbReference>
<organism evidence="1">
    <name type="scientific">marine sediment metagenome</name>
    <dbReference type="NCBI Taxonomy" id="412755"/>
    <lineage>
        <taxon>unclassified sequences</taxon>
        <taxon>metagenomes</taxon>
        <taxon>ecological metagenomes</taxon>
    </lineage>
</organism>
<comment type="caution">
    <text evidence="1">The sequence shown here is derived from an EMBL/GenBank/DDBJ whole genome shotgun (WGS) entry which is preliminary data.</text>
</comment>
<proteinExistence type="predicted"/>
<accession>A0A0F9IJ72</accession>
<sequence>AIKHYGLSEEEAKRIVNEYWFEQF</sequence>
<protein>
    <submittedName>
        <fullName evidence="1">Uncharacterized protein</fullName>
    </submittedName>
</protein>
<reference evidence="1" key="1">
    <citation type="journal article" date="2015" name="Nature">
        <title>Complex archaea that bridge the gap between prokaryotes and eukaryotes.</title>
        <authorList>
            <person name="Spang A."/>
            <person name="Saw J.H."/>
            <person name="Jorgensen S.L."/>
            <person name="Zaremba-Niedzwiedzka K."/>
            <person name="Martijn J."/>
            <person name="Lind A.E."/>
            <person name="van Eijk R."/>
            <person name="Schleper C."/>
            <person name="Guy L."/>
            <person name="Ettema T.J."/>
        </authorList>
    </citation>
    <scope>NUCLEOTIDE SEQUENCE</scope>
</reference>
<feature type="non-terminal residue" evidence="1">
    <location>
        <position position="1"/>
    </location>
</feature>
<dbReference type="AlphaFoldDB" id="A0A0F9IJ72"/>